<dbReference type="AlphaFoldDB" id="A0AA37WUM9"/>
<name>A0AA37WUM9_9HYPH</name>
<evidence type="ECO:0000256" key="1">
    <source>
        <dbReference type="SAM" id="MobiDB-lite"/>
    </source>
</evidence>
<accession>A0AA37WUM9</accession>
<feature type="region of interest" description="Disordered" evidence="1">
    <location>
        <begin position="14"/>
        <end position="35"/>
    </location>
</feature>
<dbReference type="RefSeq" id="WP_238194318.1">
    <property type="nucleotide sequence ID" value="NZ_BPQZ01000001.1"/>
</dbReference>
<dbReference type="Proteomes" id="UP001157440">
    <property type="component" value="Unassembled WGS sequence"/>
</dbReference>
<protein>
    <submittedName>
        <fullName evidence="2">Uncharacterized protein</fullName>
    </submittedName>
</protein>
<comment type="caution">
    <text evidence="2">The sequence shown here is derived from an EMBL/GenBank/DDBJ whole genome shotgun (WGS) entry which is preliminary data.</text>
</comment>
<evidence type="ECO:0000313" key="3">
    <source>
        <dbReference type="Proteomes" id="UP001157440"/>
    </source>
</evidence>
<feature type="compositionally biased region" description="Basic and acidic residues" evidence="1">
    <location>
        <begin position="23"/>
        <end position="34"/>
    </location>
</feature>
<sequence>MFQAAALAMALAKGLGASKPRAPAREPETHDYSRPRWGHACNTLRVIEEGQHLRVSGFGHGVSAGDYLILPNDGETTRYRVDTIRYQDDPRDMWFADLTFAPRSTEA</sequence>
<dbReference type="EMBL" id="BSPL01000017">
    <property type="protein sequence ID" value="GLS71263.1"/>
    <property type="molecule type" value="Genomic_DNA"/>
</dbReference>
<keyword evidence="3" id="KW-1185">Reference proteome</keyword>
<evidence type="ECO:0000313" key="2">
    <source>
        <dbReference type="EMBL" id="GLS71263.1"/>
    </source>
</evidence>
<reference evidence="3" key="1">
    <citation type="journal article" date="2019" name="Int. J. Syst. Evol. Microbiol.">
        <title>The Global Catalogue of Microorganisms (GCM) 10K type strain sequencing project: providing services to taxonomists for standard genome sequencing and annotation.</title>
        <authorList>
            <consortium name="The Broad Institute Genomics Platform"/>
            <consortium name="The Broad Institute Genome Sequencing Center for Infectious Disease"/>
            <person name="Wu L."/>
            <person name="Ma J."/>
        </authorList>
    </citation>
    <scope>NUCLEOTIDE SEQUENCE [LARGE SCALE GENOMIC DNA]</scope>
    <source>
        <strain evidence="3">NBRC 103632</strain>
    </source>
</reference>
<gene>
    <name evidence="2" type="ORF">GCM10007890_32760</name>
</gene>
<proteinExistence type="predicted"/>
<organism evidence="2 3">
    <name type="scientific">Methylobacterium tardum</name>
    <dbReference type="NCBI Taxonomy" id="374432"/>
    <lineage>
        <taxon>Bacteria</taxon>
        <taxon>Pseudomonadati</taxon>
        <taxon>Pseudomonadota</taxon>
        <taxon>Alphaproteobacteria</taxon>
        <taxon>Hyphomicrobiales</taxon>
        <taxon>Methylobacteriaceae</taxon>
        <taxon>Methylobacterium</taxon>
    </lineage>
</organism>